<dbReference type="InterPro" id="IPR013656">
    <property type="entry name" value="PAS_4"/>
</dbReference>
<reference evidence="2" key="1">
    <citation type="submission" date="2020-03" db="EMBL/GenBank/DDBJ databases">
        <authorList>
            <person name="Kislichkina A."/>
            <person name="Dentovskaya S."/>
            <person name="Shaikhutdinov R."/>
            <person name="Ivanov S."/>
            <person name="Sizova A."/>
            <person name="Solomentsev V."/>
            <person name="Bogun A."/>
        </authorList>
    </citation>
    <scope>NUCLEOTIDE SEQUENCE</scope>
    <source>
        <strain evidence="2">SCPM-O-B-7610</strain>
    </source>
</reference>
<accession>A0AA44CM31</accession>
<dbReference type="GO" id="GO:0006355">
    <property type="term" value="P:regulation of DNA-templated transcription"/>
    <property type="evidence" value="ECO:0007669"/>
    <property type="project" value="InterPro"/>
</dbReference>
<dbReference type="Pfam" id="PF08448">
    <property type="entry name" value="PAS_4"/>
    <property type="match status" value="1"/>
</dbReference>
<evidence type="ECO:0000313" key="3">
    <source>
        <dbReference type="Proteomes" id="UP000712947"/>
    </source>
</evidence>
<proteinExistence type="predicted"/>
<dbReference type="RefSeq" id="WP_050536420.1">
    <property type="nucleotide sequence ID" value="NZ_CABHYO010000054.1"/>
</dbReference>
<dbReference type="EMBL" id="JAASAI010000011">
    <property type="protein sequence ID" value="NIL23245.1"/>
    <property type="molecule type" value="Genomic_DNA"/>
</dbReference>
<evidence type="ECO:0000313" key="2">
    <source>
        <dbReference type="EMBL" id="NIL23245.1"/>
    </source>
</evidence>
<organism evidence="2 3">
    <name type="scientific">Yersinia mollaretii</name>
    <dbReference type="NCBI Taxonomy" id="33060"/>
    <lineage>
        <taxon>Bacteria</taxon>
        <taxon>Pseudomonadati</taxon>
        <taxon>Pseudomonadota</taxon>
        <taxon>Gammaproteobacteria</taxon>
        <taxon>Enterobacterales</taxon>
        <taxon>Yersiniaceae</taxon>
        <taxon>Yersinia</taxon>
    </lineage>
</organism>
<dbReference type="AlphaFoldDB" id="A0AA44CM31"/>
<protein>
    <submittedName>
        <fullName evidence="2">PAS domain-containing protein</fullName>
    </submittedName>
</protein>
<dbReference type="Gene3D" id="1.10.10.10">
    <property type="entry name" value="Winged helix-like DNA-binding domain superfamily/Winged helix DNA-binding domain"/>
    <property type="match status" value="1"/>
</dbReference>
<dbReference type="InterPro" id="IPR016032">
    <property type="entry name" value="Sig_transdc_resp-reg_C-effctor"/>
</dbReference>
<feature type="domain" description="PAS fold-4" evidence="1">
    <location>
        <begin position="18"/>
        <end position="121"/>
    </location>
</feature>
<dbReference type="InterPro" id="IPR036388">
    <property type="entry name" value="WH-like_DNA-bd_sf"/>
</dbReference>
<gene>
    <name evidence="2" type="ORF">HB991_12070</name>
</gene>
<comment type="caution">
    <text evidence="2">The sequence shown here is derived from an EMBL/GenBank/DDBJ whole genome shotgun (WGS) entry which is preliminary data.</text>
</comment>
<evidence type="ECO:0000259" key="1">
    <source>
        <dbReference type="Pfam" id="PF08448"/>
    </source>
</evidence>
<sequence length="240" mass="28464">MINFVHYYYLLFKLSLLVWGFKDLDSCYLYANTPYLELLNFPQKFRIQGLSDSELPHPSFAKFSSQFREQDQLAAITKKRVSSIELHYFGREQKLQAYLFDKFPFLNNQKECLGIIFHGRKMDFLTIEQYVDQELPLVLSVEKPDDFFTDEELDVMFYLLQNTNNKTLAQKLALSEQEAEDYRRNIYHKAHCNSFYDFRKFCQKRGYSHYIPQKFLEPSSITIPSSEWNLGDAGLSVEQN</sequence>
<name>A0AA44CM31_YERMO</name>
<dbReference type="Proteomes" id="UP000712947">
    <property type="component" value="Unassembled WGS sequence"/>
</dbReference>
<dbReference type="SUPFAM" id="SSF46894">
    <property type="entry name" value="C-terminal effector domain of the bipartite response regulators"/>
    <property type="match status" value="1"/>
</dbReference>
<dbReference type="GO" id="GO:0003677">
    <property type="term" value="F:DNA binding"/>
    <property type="evidence" value="ECO:0007669"/>
    <property type="project" value="InterPro"/>
</dbReference>